<evidence type="ECO:0000256" key="7">
    <source>
        <dbReference type="SAM" id="Phobius"/>
    </source>
</evidence>
<reference evidence="9 10" key="1">
    <citation type="submission" date="2019-02" db="EMBL/GenBank/DDBJ databases">
        <title>Genomic Encyclopedia of Type Strains, Phase IV (KMG-IV): sequencing the most valuable type-strain genomes for metagenomic binning, comparative biology and taxonomic classification.</title>
        <authorList>
            <person name="Goeker M."/>
        </authorList>
    </citation>
    <scope>NUCLEOTIDE SEQUENCE [LARGE SCALE GENOMIC DNA]</scope>
    <source>
        <strain evidence="9 10">K24</strain>
    </source>
</reference>
<dbReference type="InterPro" id="IPR020846">
    <property type="entry name" value="MFS_dom"/>
</dbReference>
<dbReference type="GO" id="GO:0005886">
    <property type="term" value="C:plasma membrane"/>
    <property type="evidence" value="ECO:0007669"/>
    <property type="project" value="UniProtKB-SubCell"/>
</dbReference>
<feature type="transmembrane region" description="Helical" evidence="7">
    <location>
        <begin position="84"/>
        <end position="103"/>
    </location>
</feature>
<feature type="transmembrane region" description="Helical" evidence="7">
    <location>
        <begin position="405"/>
        <end position="425"/>
    </location>
</feature>
<feature type="transmembrane region" description="Helical" evidence="7">
    <location>
        <begin position="431"/>
        <end position="449"/>
    </location>
</feature>
<comment type="subcellular location">
    <subcellularLocation>
        <location evidence="1">Cell membrane</location>
        <topology evidence="1">Multi-pass membrane protein</topology>
    </subcellularLocation>
</comment>
<evidence type="ECO:0000256" key="4">
    <source>
        <dbReference type="ARBA" id="ARBA00022692"/>
    </source>
</evidence>
<evidence type="ECO:0000256" key="3">
    <source>
        <dbReference type="ARBA" id="ARBA00022475"/>
    </source>
</evidence>
<keyword evidence="5 7" id="KW-1133">Transmembrane helix</keyword>
<dbReference type="AlphaFoldDB" id="A0A4Q7N998"/>
<evidence type="ECO:0000256" key="1">
    <source>
        <dbReference type="ARBA" id="ARBA00004651"/>
    </source>
</evidence>
<feature type="transmembrane region" description="Helical" evidence="7">
    <location>
        <begin position="333"/>
        <end position="352"/>
    </location>
</feature>
<feature type="transmembrane region" description="Helical" evidence="7">
    <location>
        <begin position="200"/>
        <end position="219"/>
    </location>
</feature>
<evidence type="ECO:0000313" key="9">
    <source>
        <dbReference type="EMBL" id="RZS78663.1"/>
    </source>
</evidence>
<dbReference type="InterPro" id="IPR036259">
    <property type="entry name" value="MFS_trans_sf"/>
</dbReference>
<dbReference type="PRINTS" id="PR01036">
    <property type="entry name" value="TCRTETB"/>
</dbReference>
<keyword evidence="4 7" id="KW-0812">Transmembrane</keyword>
<feature type="transmembrane region" description="Helical" evidence="7">
    <location>
        <begin position="166"/>
        <end position="188"/>
    </location>
</feature>
<keyword evidence="6 7" id="KW-0472">Membrane</keyword>
<dbReference type="Proteomes" id="UP000292445">
    <property type="component" value="Unassembled WGS sequence"/>
</dbReference>
<evidence type="ECO:0000256" key="2">
    <source>
        <dbReference type="ARBA" id="ARBA00022448"/>
    </source>
</evidence>
<sequence>MGHASSRQGSYRIIALIVASAFFMEQLDSTIISTALPAMAQSLGTAPVRMNFAMTAYLLSLAAFIPISGKIADRFGTRNTFRGAIMLFVVSSVLCGLAQNLPWLIGARLLQGASGAMMVPVGRLVLLRTVEKSQLVSAMSWVLFPAMIGPAVGPLIGGFLTTYLSWHWIFFINVPIGLAGIALATTYIPDIRSDAPPSSFDYAGFVLAAATLACLIVGLEGLGHGGLSPAALLLLAAAAACALAYAWHSRRHADPVLDFSLMRIPTFRVAMRGGFLYRVAYGSFPFLMPLMLQLGFGLSAAESGAITFAGAVGGLVMKAISVRFLRAFGYRKVMIWNGLLSAMLLGLCGAFRPEWPLAAIYLLLLLGGLARSLQFNAYGTIVYADVPPPRMSAATSLASTNQQMTAALGIGLAALVLDTSMHALGHAAVQLTDFTVGFAAMGLLGVLAVTQCRELPANAGAELSGHVRKNGKPARG</sequence>
<evidence type="ECO:0000313" key="10">
    <source>
        <dbReference type="Proteomes" id="UP000292445"/>
    </source>
</evidence>
<feature type="transmembrane region" description="Helical" evidence="7">
    <location>
        <begin position="358"/>
        <end position="384"/>
    </location>
</feature>
<feature type="transmembrane region" description="Helical" evidence="7">
    <location>
        <begin position="231"/>
        <end position="248"/>
    </location>
</feature>
<feature type="transmembrane region" description="Helical" evidence="7">
    <location>
        <begin position="138"/>
        <end position="160"/>
    </location>
</feature>
<organism evidence="9 10">
    <name type="scientific">Pigmentiphaga kullae</name>
    <dbReference type="NCBI Taxonomy" id="151784"/>
    <lineage>
        <taxon>Bacteria</taxon>
        <taxon>Pseudomonadati</taxon>
        <taxon>Pseudomonadota</taxon>
        <taxon>Betaproteobacteria</taxon>
        <taxon>Burkholderiales</taxon>
        <taxon>Alcaligenaceae</taxon>
        <taxon>Pigmentiphaga</taxon>
    </lineage>
</organism>
<dbReference type="Pfam" id="PF07690">
    <property type="entry name" value="MFS_1"/>
    <property type="match status" value="2"/>
</dbReference>
<dbReference type="InterPro" id="IPR011701">
    <property type="entry name" value="MFS"/>
</dbReference>
<feature type="domain" description="Major facilitator superfamily (MFS) profile" evidence="8">
    <location>
        <begin position="14"/>
        <end position="454"/>
    </location>
</feature>
<keyword evidence="3" id="KW-1003">Cell membrane</keyword>
<accession>A0A4Q7N998</accession>
<dbReference type="PROSITE" id="PS50850">
    <property type="entry name" value="MFS"/>
    <property type="match status" value="1"/>
</dbReference>
<dbReference type="GO" id="GO:0022857">
    <property type="term" value="F:transmembrane transporter activity"/>
    <property type="evidence" value="ECO:0007669"/>
    <property type="project" value="InterPro"/>
</dbReference>
<dbReference type="PANTHER" id="PTHR42718:SF46">
    <property type="entry name" value="BLR6921 PROTEIN"/>
    <property type="match status" value="1"/>
</dbReference>
<proteinExistence type="predicted"/>
<keyword evidence="10" id="KW-1185">Reference proteome</keyword>
<dbReference type="Gene3D" id="1.20.1250.20">
    <property type="entry name" value="MFS general substrate transporter like domains"/>
    <property type="match status" value="1"/>
</dbReference>
<feature type="transmembrane region" description="Helical" evidence="7">
    <location>
        <begin position="52"/>
        <end position="72"/>
    </location>
</feature>
<dbReference type="RefSeq" id="WP_130361550.1">
    <property type="nucleotide sequence ID" value="NZ_SGXC01000003.1"/>
</dbReference>
<name>A0A4Q7N998_9BURK</name>
<evidence type="ECO:0000256" key="6">
    <source>
        <dbReference type="ARBA" id="ARBA00023136"/>
    </source>
</evidence>
<comment type="caution">
    <text evidence="9">The sequence shown here is derived from an EMBL/GenBank/DDBJ whole genome shotgun (WGS) entry which is preliminary data.</text>
</comment>
<evidence type="ECO:0000259" key="8">
    <source>
        <dbReference type="PROSITE" id="PS50850"/>
    </source>
</evidence>
<dbReference type="InterPro" id="IPR004638">
    <property type="entry name" value="EmrB-like"/>
</dbReference>
<dbReference type="EMBL" id="SGXC01000003">
    <property type="protein sequence ID" value="RZS78663.1"/>
    <property type="molecule type" value="Genomic_DNA"/>
</dbReference>
<gene>
    <name evidence="9" type="ORF">EV675_5319</name>
</gene>
<keyword evidence="2" id="KW-0813">Transport</keyword>
<dbReference type="SUPFAM" id="SSF103473">
    <property type="entry name" value="MFS general substrate transporter"/>
    <property type="match status" value="1"/>
</dbReference>
<protein>
    <submittedName>
        <fullName evidence="9">EmrB/QacA subfamily drug resistance transporter</fullName>
    </submittedName>
</protein>
<dbReference type="NCBIfam" id="TIGR00711">
    <property type="entry name" value="efflux_EmrB"/>
    <property type="match status" value="1"/>
</dbReference>
<evidence type="ECO:0000256" key="5">
    <source>
        <dbReference type="ARBA" id="ARBA00022989"/>
    </source>
</evidence>
<dbReference type="PANTHER" id="PTHR42718">
    <property type="entry name" value="MAJOR FACILITATOR SUPERFAMILY MULTIDRUG TRANSPORTER MFSC"/>
    <property type="match status" value="1"/>
</dbReference>
<dbReference type="OrthoDB" id="9807274at2"/>
<dbReference type="Gene3D" id="1.20.1720.10">
    <property type="entry name" value="Multidrug resistance protein D"/>
    <property type="match status" value="1"/>
</dbReference>